<evidence type="ECO:0000313" key="1">
    <source>
        <dbReference type="EMBL" id="KAF5950931.1"/>
    </source>
</evidence>
<keyword evidence="2" id="KW-1185">Reference proteome</keyword>
<protein>
    <submittedName>
        <fullName evidence="1">Uncharacterized protein</fullName>
    </submittedName>
</protein>
<dbReference type="EMBL" id="JACBKZ010000005">
    <property type="protein sequence ID" value="KAF5950931.1"/>
    <property type="molecule type" value="Genomic_DNA"/>
</dbReference>
<reference evidence="1 2" key="2">
    <citation type="submission" date="2020-07" db="EMBL/GenBank/DDBJ databases">
        <title>Genome assembly of wild tea tree DASZ reveals pedigree and selection history of tea varieties.</title>
        <authorList>
            <person name="Zhang W."/>
        </authorList>
    </citation>
    <scope>NUCLEOTIDE SEQUENCE [LARGE SCALE GENOMIC DNA]</scope>
    <source>
        <strain evidence="2">cv. G240</strain>
        <tissue evidence="1">Leaf</tissue>
    </source>
</reference>
<accession>A0A7J7HFD2</accession>
<comment type="caution">
    <text evidence="1">The sequence shown here is derived from an EMBL/GenBank/DDBJ whole genome shotgun (WGS) entry which is preliminary data.</text>
</comment>
<proteinExistence type="predicted"/>
<reference evidence="2" key="1">
    <citation type="journal article" date="2020" name="Nat. Commun.">
        <title>Genome assembly of wild tea tree DASZ reveals pedigree and selection history of tea varieties.</title>
        <authorList>
            <person name="Zhang W."/>
            <person name="Zhang Y."/>
            <person name="Qiu H."/>
            <person name="Guo Y."/>
            <person name="Wan H."/>
            <person name="Zhang X."/>
            <person name="Scossa F."/>
            <person name="Alseekh S."/>
            <person name="Zhang Q."/>
            <person name="Wang P."/>
            <person name="Xu L."/>
            <person name="Schmidt M.H."/>
            <person name="Jia X."/>
            <person name="Li D."/>
            <person name="Zhu A."/>
            <person name="Guo F."/>
            <person name="Chen W."/>
            <person name="Ni D."/>
            <person name="Usadel B."/>
            <person name="Fernie A.R."/>
            <person name="Wen W."/>
        </authorList>
    </citation>
    <scope>NUCLEOTIDE SEQUENCE [LARGE SCALE GENOMIC DNA]</scope>
    <source>
        <strain evidence="2">cv. G240</strain>
    </source>
</reference>
<dbReference type="AlphaFoldDB" id="A0A7J7HFD2"/>
<evidence type="ECO:0000313" key="2">
    <source>
        <dbReference type="Proteomes" id="UP000593564"/>
    </source>
</evidence>
<dbReference type="Proteomes" id="UP000593564">
    <property type="component" value="Unassembled WGS sequence"/>
</dbReference>
<gene>
    <name evidence="1" type="ORF">HYC85_012924</name>
</gene>
<sequence>MIDYSVRVSQGGNSNWKELELLVRDMNAACGYAYKIGDMESFLKGLSNGFKNFFDNLHTFPLFWTLTMRRSLTCNVWDLVKGTPRRIFRPRMFGQSWELIIQNHSKLSKIKAHIDAFEALNRPKNFSRQILSVDESSSRDCLALIRKSFAHFGKLKQDIQYEEDIQRL</sequence>
<organism evidence="1 2">
    <name type="scientific">Camellia sinensis</name>
    <name type="common">Tea plant</name>
    <name type="synonym">Thea sinensis</name>
    <dbReference type="NCBI Taxonomy" id="4442"/>
    <lineage>
        <taxon>Eukaryota</taxon>
        <taxon>Viridiplantae</taxon>
        <taxon>Streptophyta</taxon>
        <taxon>Embryophyta</taxon>
        <taxon>Tracheophyta</taxon>
        <taxon>Spermatophyta</taxon>
        <taxon>Magnoliopsida</taxon>
        <taxon>eudicotyledons</taxon>
        <taxon>Gunneridae</taxon>
        <taxon>Pentapetalae</taxon>
        <taxon>asterids</taxon>
        <taxon>Ericales</taxon>
        <taxon>Theaceae</taxon>
        <taxon>Camellia</taxon>
    </lineage>
</organism>
<name>A0A7J7HFD2_CAMSI</name>